<dbReference type="InterPro" id="IPR006336">
    <property type="entry name" value="GCS2"/>
</dbReference>
<dbReference type="SUPFAM" id="SSF55931">
    <property type="entry name" value="Glutamine synthetase/guanido kinase"/>
    <property type="match status" value="1"/>
</dbReference>
<dbReference type="PANTHER" id="PTHR36510">
    <property type="entry name" value="GLUTAMATE--CYSTEINE LIGASE 2-RELATED"/>
    <property type="match status" value="1"/>
</dbReference>
<accession>A0A1V0TLZ3</accession>
<evidence type="ECO:0000256" key="2">
    <source>
        <dbReference type="ARBA" id="ARBA00022741"/>
    </source>
</evidence>
<name>A0A1V0TLZ3_9ACTN</name>
<evidence type="ECO:0000313" key="6">
    <source>
        <dbReference type="EMBL" id="ARF53880.1"/>
    </source>
</evidence>
<dbReference type="InterPro" id="IPR014746">
    <property type="entry name" value="Gln_synth/guanido_kin_cat_dom"/>
</dbReference>
<evidence type="ECO:0000256" key="5">
    <source>
        <dbReference type="HAMAP-Rule" id="MF_01609"/>
    </source>
</evidence>
<dbReference type="EC" id="6.3.2.2" evidence="5"/>
<dbReference type="Proteomes" id="UP000192726">
    <property type="component" value="Chromosome"/>
</dbReference>
<comment type="catalytic activity">
    <reaction evidence="4 5">
        <text>L-cysteine + L-glutamate + ATP = gamma-L-glutamyl-L-cysteine + ADP + phosphate + H(+)</text>
        <dbReference type="Rhea" id="RHEA:13285"/>
        <dbReference type="ChEBI" id="CHEBI:15378"/>
        <dbReference type="ChEBI" id="CHEBI:29985"/>
        <dbReference type="ChEBI" id="CHEBI:30616"/>
        <dbReference type="ChEBI" id="CHEBI:35235"/>
        <dbReference type="ChEBI" id="CHEBI:43474"/>
        <dbReference type="ChEBI" id="CHEBI:58173"/>
        <dbReference type="ChEBI" id="CHEBI:456216"/>
        <dbReference type="EC" id="6.3.2.2"/>
    </reaction>
</comment>
<dbReference type="Pfam" id="PF04107">
    <property type="entry name" value="GCS2"/>
    <property type="match status" value="1"/>
</dbReference>
<dbReference type="STRING" id="553510.B1H19_06520"/>
<protein>
    <recommendedName>
        <fullName evidence="5">Putative glutamate--cysteine ligase 2</fullName>
        <ecNumber evidence="5">6.3.2.2</ecNumber>
    </recommendedName>
    <alternativeName>
        <fullName evidence="5">Gamma-glutamylcysteine synthetase 2</fullName>
        <shortName evidence="5">GCS 2</shortName>
        <shortName evidence="5">Gamma-GCS 2</shortName>
    </alternativeName>
</protein>
<dbReference type="InterPro" id="IPR050141">
    <property type="entry name" value="GCL_type2/YbdK_subfam"/>
</dbReference>
<dbReference type="GO" id="GO:0004357">
    <property type="term" value="F:glutamate-cysteine ligase activity"/>
    <property type="evidence" value="ECO:0007669"/>
    <property type="project" value="UniProtKB-EC"/>
</dbReference>
<keyword evidence="7" id="KW-1185">Reference proteome</keyword>
<keyword evidence="2 5" id="KW-0547">Nucleotide-binding</keyword>
<dbReference type="GO" id="GO:0005524">
    <property type="term" value="F:ATP binding"/>
    <property type="evidence" value="ECO:0007669"/>
    <property type="project" value="UniProtKB-KW"/>
</dbReference>
<dbReference type="InterPro" id="IPR011793">
    <property type="entry name" value="YbdK"/>
</dbReference>
<dbReference type="NCBIfam" id="TIGR02050">
    <property type="entry name" value="gshA_cyan_rel"/>
    <property type="match status" value="1"/>
</dbReference>
<keyword evidence="1 5" id="KW-0436">Ligase</keyword>
<gene>
    <name evidence="6" type="ORF">B1H19_06520</name>
</gene>
<dbReference type="GO" id="GO:0042398">
    <property type="term" value="P:modified amino acid biosynthetic process"/>
    <property type="evidence" value="ECO:0007669"/>
    <property type="project" value="InterPro"/>
</dbReference>
<dbReference type="EMBL" id="CP020569">
    <property type="protein sequence ID" value="ARF53880.1"/>
    <property type="molecule type" value="Genomic_DNA"/>
</dbReference>
<sequence>MTRGEKGPTMGVEEEYFLVDPGSRTVVPAGSLVLRRAADILRDRVSGELTEYQFEAKTPPCSGLDDLRAQLARIRTAVVAAAAAEGLRAAASGTPVLAAHGPAPIRDDPAYRPGLDAYRALNDSYALCALHTHVQVPDLEHAVLVCNHLRPWLPLLVALSANSPFWEGRDTGYASWRTVSGGQWPVAGPPPYFTSADHYKRLCATLTETGAAVGDHTLLWDVRPSAHVPTVEIRVMDVPTRLEETAALAALVRALVARALERVAAGDPGPQVCPALLRAAYWRAARDGCSGDALDLRSGALVPVSRLVGDLVDQARPALEEYGELAPVTAVLGELTGRGGAERQRAAFARRSRLVDVVDELIQQTASVPALREADGMAEVGGAGFSCT</sequence>
<dbReference type="KEGG" id="sgv:B1H19_06520"/>
<comment type="similarity">
    <text evidence="5">Belongs to the glutamate--cysteine ligase type 2 family. YbdK subfamily.</text>
</comment>
<dbReference type="HAMAP" id="MF_01609">
    <property type="entry name" value="Glu_cys_ligase_2"/>
    <property type="match status" value="1"/>
</dbReference>
<evidence type="ECO:0000256" key="1">
    <source>
        <dbReference type="ARBA" id="ARBA00022598"/>
    </source>
</evidence>
<comment type="function">
    <text evidence="5">ATP-dependent carboxylate-amine ligase which exhibits weak glutamate--cysteine ligase activity.</text>
</comment>
<evidence type="ECO:0000256" key="3">
    <source>
        <dbReference type="ARBA" id="ARBA00022840"/>
    </source>
</evidence>
<dbReference type="PANTHER" id="PTHR36510:SF1">
    <property type="entry name" value="GLUTAMATE--CYSTEINE LIGASE 2-RELATED"/>
    <property type="match status" value="1"/>
</dbReference>
<evidence type="ECO:0000256" key="4">
    <source>
        <dbReference type="ARBA" id="ARBA00048819"/>
    </source>
</evidence>
<organism evidence="6 7">
    <name type="scientific">Streptomyces gilvosporeus</name>
    <dbReference type="NCBI Taxonomy" id="553510"/>
    <lineage>
        <taxon>Bacteria</taxon>
        <taxon>Bacillati</taxon>
        <taxon>Actinomycetota</taxon>
        <taxon>Actinomycetes</taxon>
        <taxon>Kitasatosporales</taxon>
        <taxon>Streptomycetaceae</taxon>
        <taxon>Streptomyces</taxon>
    </lineage>
</organism>
<dbReference type="NCBIfam" id="NF010041">
    <property type="entry name" value="PRK13517.1-1"/>
    <property type="match status" value="1"/>
</dbReference>
<proteinExistence type="inferred from homology"/>
<dbReference type="OrthoDB" id="9803842at2"/>
<dbReference type="Gene3D" id="3.30.590.20">
    <property type="match status" value="1"/>
</dbReference>
<reference evidence="6 7" key="1">
    <citation type="submission" date="2017-04" db="EMBL/GenBank/DDBJ databases">
        <title>Complete Genome Sequence of Streptomyces gilvosporeus F607, a Capable Producer of Natamycin.</title>
        <authorList>
            <person name="Zong G."/>
            <person name="Zhong C."/>
            <person name="Fu J."/>
            <person name="Qin R."/>
            <person name="Cao G."/>
        </authorList>
    </citation>
    <scope>NUCLEOTIDE SEQUENCE [LARGE SCALE GENOMIC DNA]</scope>
    <source>
        <strain evidence="6 7">F607</strain>
    </source>
</reference>
<dbReference type="AlphaFoldDB" id="A0A1V0TLZ3"/>
<evidence type="ECO:0000313" key="7">
    <source>
        <dbReference type="Proteomes" id="UP000192726"/>
    </source>
</evidence>
<keyword evidence="3 5" id="KW-0067">ATP-binding</keyword>
<dbReference type="RefSeq" id="WP_083103667.1">
    <property type="nucleotide sequence ID" value="NZ_CP020569.1"/>
</dbReference>